<keyword evidence="3" id="KW-0255">Endonuclease</keyword>
<dbReference type="PANTHER" id="PTHR38590">
    <property type="entry name" value="BLL0828 PROTEIN"/>
    <property type="match status" value="1"/>
</dbReference>
<dbReference type="GO" id="GO:0004519">
    <property type="term" value="F:endonuclease activity"/>
    <property type="evidence" value="ECO:0007669"/>
    <property type="project" value="UniProtKB-KW"/>
</dbReference>
<accession>A0A7V6A3B8</accession>
<dbReference type="InterPro" id="IPR047216">
    <property type="entry name" value="Endonuclease_DUF559_bact"/>
</dbReference>
<dbReference type="PANTHER" id="PTHR38590:SF1">
    <property type="entry name" value="BLL0828 PROTEIN"/>
    <property type="match status" value="1"/>
</dbReference>
<feature type="domain" description="DUF559" evidence="2">
    <location>
        <begin position="1"/>
        <end position="95"/>
    </location>
</feature>
<dbReference type="InterPro" id="IPR011335">
    <property type="entry name" value="Restrct_endonuc-II-like"/>
</dbReference>
<keyword evidence="3" id="KW-0378">Hydrolase</keyword>
<dbReference type="EMBL" id="DTGR01000092">
    <property type="protein sequence ID" value="HHS29206.1"/>
    <property type="molecule type" value="Genomic_DNA"/>
</dbReference>
<proteinExistence type="predicted"/>
<comment type="caution">
    <text evidence="3">The sequence shown here is derived from an EMBL/GenBank/DDBJ whole genome shotgun (WGS) entry which is preliminary data.</text>
</comment>
<evidence type="ECO:0000256" key="1">
    <source>
        <dbReference type="SAM" id="MobiDB-lite"/>
    </source>
</evidence>
<reference evidence="3" key="1">
    <citation type="journal article" date="2020" name="mSystems">
        <title>Genome- and Community-Level Interaction Insights into Carbon Utilization and Element Cycling Functions of Hydrothermarchaeota in Hydrothermal Sediment.</title>
        <authorList>
            <person name="Zhou Z."/>
            <person name="Liu Y."/>
            <person name="Xu W."/>
            <person name="Pan J."/>
            <person name="Luo Z.H."/>
            <person name="Li M."/>
        </authorList>
    </citation>
    <scope>NUCLEOTIDE SEQUENCE [LARGE SCALE GENOMIC DNA]</scope>
    <source>
        <strain evidence="3">SpSt-767</strain>
    </source>
</reference>
<dbReference type="Gene3D" id="3.40.960.10">
    <property type="entry name" value="VSR Endonuclease"/>
    <property type="match status" value="1"/>
</dbReference>
<feature type="region of interest" description="Disordered" evidence="1">
    <location>
        <begin position="96"/>
        <end position="116"/>
    </location>
</feature>
<dbReference type="Pfam" id="PF04480">
    <property type="entry name" value="DUF559"/>
    <property type="match status" value="1"/>
</dbReference>
<keyword evidence="3" id="KW-0540">Nuclease</keyword>
<dbReference type="SUPFAM" id="SSF52980">
    <property type="entry name" value="Restriction endonuclease-like"/>
    <property type="match status" value="1"/>
</dbReference>
<gene>
    <name evidence="3" type="ORF">ENV52_05830</name>
</gene>
<dbReference type="AlphaFoldDB" id="A0A7V6A3B8"/>
<organism evidence="3">
    <name type="scientific">Desulfobacca acetoxidans</name>
    <dbReference type="NCBI Taxonomy" id="60893"/>
    <lineage>
        <taxon>Bacteria</taxon>
        <taxon>Pseudomonadati</taxon>
        <taxon>Thermodesulfobacteriota</taxon>
        <taxon>Desulfobaccia</taxon>
        <taxon>Desulfobaccales</taxon>
        <taxon>Desulfobaccaceae</taxon>
        <taxon>Desulfobacca</taxon>
    </lineage>
</organism>
<dbReference type="InterPro" id="IPR007569">
    <property type="entry name" value="DUF559"/>
</dbReference>
<evidence type="ECO:0000313" key="3">
    <source>
        <dbReference type="EMBL" id="HHS29206.1"/>
    </source>
</evidence>
<dbReference type="CDD" id="cd01038">
    <property type="entry name" value="Endonuclease_DUF559"/>
    <property type="match status" value="1"/>
</dbReference>
<name>A0A7V6A3B8_9BACT</name>
<sequence>MTDAERLLWSHLRNRELGGWKFRRQHPAGPFIVDFICPEKNIVIEVDGGQHDENRELDAQRSAYLNKMGYKVFRFWNNEVLQETEAVLEAILGVLTNDKQNSPSPQPSPPSGEREL</sequence>
<protein>
    <submittedName>
        <fullName evidence="3">Endonuclease domain-containing protein</fullName>
    </submittedName>
</protein>
<evidence type="ECO:0000259" key="2">
    <source>
        <dbReference type="Pfam" id="PF04480"/>
    </source>
</evidence>